<reference evidence="5" key="1">
    <citation type="submission" date="2016-11" db="EMBL/GenBank/DDBJ databases">
        <authorList>
            <person name="Varghese N."/>
            <person name="Submissions S."/>
        </authorList>
    </citation>
    <scope>NUCLEOTIDE SEQUENCE [LARGE SCALE GENOMIC DNA]</scope>
    <source>
        <strain evidence="5">DSM 26884</strain>
    </source>
</reference>
<dbReference type="InterPro" id="IPR049046">
    <property type="entry name" value="Beta-AFase-like_GH127_middle"/>
</dbReference>
<keyword evidence="5" id="KW-1185">Reference proteome</keyword>
<evidence type="ECO:0000313" key="4">
    <source>
        <dbReference type="EMBL" id="SHI63330.1"/>
    </source>
</evidence>
<dbReference type="InterPro" id="IPR008928">
    <property type="entry name" value="6-hairpin_glycosidase_sf"/>
</dbReference>
<dbReference type="GO" id="GO:0005975">
    <property type="term" value="P:carbohydrate metabolic process"/>
    <property type="evidence" value="ECO:0007669"/>
    <property type="project" value="InterPro"/>
</dbReference>
<name>A0A1M6CQT8_9BACE</name>
<dbReference type="Pfam" id="PF16375">
    <property type="entry name" value="DUF4986"/>
    <property type="match status" value="1"/>
</dbReference>
<dbReference type="AlphaFoldDB" id="A0A1M6CQT8"/>
<feature type="domain" description="Non-reducing end beta-L-arabinofuranosidase-like GH127 middle" evidence="3">
    <location>
        <begin position="432"/>
        <end position="525"/>
    </location>
</feature>
<dbReference type="Proteomes" id="UP000184192">
    <property type="component" value="Unassembled WGS sequence"/>
</dbReference>
<accession>A0A1M6CQT8</accession>
<evidence type="ECO:0000259" key="3">
    <source>
        <dbReference type="Pfam" id="PF20736"/>
    </source>
</evidence>
<feature type="domain" description="DUF4986" evidence="2">
    <location>
        <begin position="568"/>
        <end position="629"/>
    </location>
</feature>
<dbReference type="Pfam" id="PF07944">
    <property type="entry name" value="Beta-AFase-like_GH127_cat"/>
    <property type="match status" value="1"/>
</dbReference>
<gene>
    <name evidence="4" type="ORF">SAMN05444350_1052</name>
</gene>
<dbReference type="eggNOG" id="COG3533">
    <property type="taxonomic scope" value="Bacteria"/>
</dbReference>
<dbReference type="PANTHER" id="PTHR31151">
    <property type="entry name" value="PROLINE-TRNA LIGASE (DUF1680)"/>
    <property type="match status" value="1"/>
</dbReference>
<evidence type="ECO:0000259" key="2">
    <source>
        <dbReference type="Pfam" id="PF16375"/>
    </source>
</evidence>
<organism evidence="4 5">
    <name type="scientific">Bacteroides stercorirosoris</name>
    <dbReference type="NCBI Taxonomy" id="871324"/>
    <lineage>
        <taxon>Bacteria</taxon>
        <taxon>Pseudomonadati</taxon>
        <taxon>Bacteroidota</taxon>
        <taxon>Bacteroidia</taxon>
        <taxon>Bacteroidales</taxon>
        <taxon>Bacteroidaceae</taxon>
        <taxon>Bacteroides</taxon>
    </lineage>
</organism>
<dbReference type="InterPro" id="IPR012878">
    <property type="entry name" value="Beta-AFase-like_GH127_cat"/>
</dbReference>
<dbReference type="Pfam" id="PF20736">
    <property type="entry name" value="Glyco_hydro127M"/>
    <property type="match status" value="1"/>
</dbReference>
<dbReference type="SUPFAM" id="SSF48208">
    <property type="entry name" value="Six-hairpin glycosidases"/>
    <property type="match status" value="1"/>
</dbReference>
<evidence type="ECO:0000259" key="1">
    <source>
        <dbReference type="Pfam" id="PF07944"/>
    </source>
</evidence>
<proteinExistence type="predicted"/>
<protein>
    <submittedName>
        <fullName evidence="4">Uncharacterized protein</fullName>
    </submittedName>
</protein>
<dbReference type="EMBL" id="FQZN01000005">
    <property type="protein sequence ID" value="SHI63330.1"/>
    <property type="molecule type" value="Genomic_DNA"/>
</dbReference>
<sequence>MLLLAGWGAGGVFAFSQSLPAPVPEETVYFPLKDIRLLDSPFLDLQQKGKEYLLWLNPDSLLHFYRIEAGLPPKAGAYAGWESQDVWGAGPLRGGFLGFYLSSASMMWQATGDKELLRRLKYVVKELARCQKAGKDGFILGIKDGRKLFSEVASGRIQTNNPTVNGAWAPVYLINKMMLGLSAAYTQCGSKEALSVLIRLADWFGFQVLDKLTDEQVQRLLVCEHGSINESFTDVYALTGEKRFLDWAGRLHDKAMWMPLSQGKDILFGWHANTQIPKFTGFQKYYLYTGDERFLTAAMNFWNIVVHNHTWVIGGNSVGEHFFPEEEFEKKMLLLSGPETCNSVNMLRLTESLFSLRPDAEKSAYYERVLFNHILSAYDPEKGMCCYFTPMRPGHYRIYASRDSSFWCCGHTGLESPAKLGKFIYSHDSDGVRVNLFIPSVLSWKDKGVELTQHCNLLETDEVEFRLKARREQRFVLRIRKPEWMKNPTFIINGKEEELVTDSSGYCLFDRVWAHDNKIVLKYSMKPYIERLKKSDKYVALLYGPYVLAGRFGKKNLPDSFWSTMNNTARRELDLKEIPSLAYVADAVADNLKVISRNPLRFSLPMNGTKEITIEPFYKIHFERYIIYWLTER</sequence>
<dbReference type="InterPro" id="IPR032275">
    <property type="entry name" value="DUF4986"/>
</dbReference>
<feature type="domain" description="Non-reducing end beta-L-arabinofuranosidase-like GH127 catalytic" evidence="1">
    <location>
        <begin position="34"/>
        <end position="421"/>
    </location>
</feature>
<dbReference type="PANTHER" id="PTHR31151:SF0">
    <property type="entry name" value="PROLINE-TRNA LIGASE (DUF1680)"/>
    <property type="match status" value="1"/>
</dbReference>
<evidence type="ECO:0000313" key="5">
    <source>
        <dbReference type="Proteomes" id="UP000184192"/>
    </source>
</evidence>